<dbReference type="InterPro" id="IPR002549">
    <property type="entry name" value="AI-2E-like"/>
</dbReference>
<proteinExistence type="inferred from homology"/>
<feature type="transmembrane region" description="Helical" evidence="8">
    <location>
        <begin position="31"/>
        <end position="49"/>
    </location>
</feature>
<sequence>MPRKVEISHRTIIFTVFFLIGLWLLFEIRQIIVALFVSLIFMSALNPAVDKIEKWHLPRWLAILLIYLIFFGSVGTLLTVIITPLVNQTAEFISKTAVFLKQLGSFGIDPNIVATQFTNLSALPANILKLTISFFSNLIALLALMVITFYLLLERKNLDRYLLILFGEGKEKEAEQFVNKIEKRLGGWVRGELSLMTIVGVLSFVGLRLLGIEFALPLAILAGLLEIIPNIGPIVSAIPAVLSGLTVSPLMGLAVAALYFLIQQIENSIIVPRVMQKVVGVNPLVTILSLAIGFKLAGVAGAILAIPVVLVIQVATSEIFTSKRLQNL</sequence>
<evidence type="ECO:0000256" key="1">
    <source>
        <dbReference type="ARBA" id="ARBA00004651"/>
    </source>
</evidence>
<keyword evidence="5 8" id="KW-0812">Transmembrane</keyword>
<evidence type="ECO:0000313" key="10">
    <source>
        <dbReference type="Proteomes" id="UP000231474"/>
    </source>
</evidence>
<evidence type="ECO:0000256" key="7">
    <source>
        <dbReference type="ARBA" id="ARBA00023136"/>
    </source>
</evidence>
<name>A0A2M8L4E3_9BACT</name>
<dbReference type="PANTHER" id="PTHR21716">
    <property type="entry name" value="TRANSMEMBRANE PROTEIN"/>
    <property type="match status" value="1"/>
</dbReference>
<feature type="transmembrane region" description="Helical" evidence="8">
    <location>
        <begin position="61"/>
        <end position="82"/>
    </location>
</feature>
<evidence type="ECO:0000256" key="5">
    <source>
        <dbReference type="ARBA" id="ARBA00022692"/>
    </source>
</evidence>
<evidence type="ECO:0000256" key="4">
    <source>
        <dbReference type="ARBA" id="ARBA00022475"/>
    </source>
</evidence>
<evidence type="ECO:0000256" key="6">
    <source>
        <dbReference type="ARBA" id="ARBA00022989"/>
    </source>
</evidence>
<dbReference type="EMBL" id="PFEK01000010">
    <property type="protein sequence ID" value="PJE67756.1"/>
    <property type="molecule type" value="Genomic_DNA"/>
</dbReference>
<feature type="transmembrane region" description="Helical" evidence="8">
    <location>
        <begin position="7"/>
        <end position="25"/>
    </location>
</feature>
<accession>A0A2M8L4E3</accession>
<dbReference type="Pfam" id="PF01594">
    <property type="entry name" value="AI-2E_transport"/>
    <property type="match status" value="1"/>
</dbReference>
<feature type="transmembrane region" description="Helical" evidence="8">
    <location>
        <begin position="130"/>
        <end position="153"/>
    </location>
</feature>
<evidence type="ECO:0000313" key="9">
    <source>
        <dbReference type="EMBL" id="PJE67756.1"/>
    </source>
</evidence>
<feature type="transmembrane region" description="Helical" evidence="8">
    <location>
        <begin position="193"/>
        <end position="225"/>
    </location>
</feature>
<dbReference type="GO" id="GO:0005886">
    <property type="term" value="C:plasma membrane"/>
    <property type="evidence" value="ECO:0007669"/>
    <property type="project" value="UniProtKB-SubCell"/>
</dbReference>
<keyword evidence="7 8" id="KW-0472">Membrane</keyword>
<gene>
    <name evidence="9" type="ORF">COU95_00565</name>
</gene>
<organism evidence="9 10">
    <name type="scientific">Candidatus Shapirobacteria bacterium CG10_big_fil_rev_8_21_14_0_10_40_9</name>
    <dbReference type="NCBI Taxonomy" id="1974888"/>
    <lineage>
        <taxon>Bacteria</taxon>
        <taxon>Candidatus Shapironibacteriota</taxon>
    </lineage>
</organism>
<evidence type="ECO:0000256" key="2">
    <source>
        <dbReference type="ARBA" id="ARBA00009773"/>
    </source>
</evidence>
<comment type="caution">
    <text evidence="9">The sequence shown here is derived from an EMBL/GenBank/DDBJ whole genome shotgun (WGS) entry which is preliminary data.</text>
</comment>
<evidence type="ECO:0008006" key="11">
    <source>
        <dbReference type="Google" id="ProtNLM"/>
    </source>
</evidence>
<dbReference type="PANTHER" id="PTHR21716:SF53">
    <property type="entry name" value="PERMEASE PERM-RELATED"/>
    <property type="match status" value="1"/>
</dbReference>
<dbReference type="Proteomes" id="UP000231474">
    <property type="component" value="Unassembled WGS sequence"/>
</dbReference>
<comment type="similarity">
    <text evidence="2">Belongs to the autoinducer-2 exporter (AI-2E) (TC 2.A.86) family.</text>
</comment>
<evidence type="ECO:0000256" key="8">
    <source>
        <dbReference type="SAM" id="Phobius"/>
    </source>
</evidence>
<protein>
    <recommendedName>
        <fullName evidence="11">AI-2E family transporter</fullName>
    </recommendedName>
</protein>
<dbReference type="GO" id="GO:0055085">
    <property type="term" value="P:transmembrane transport"/>
    <property type="evidence" value="ECO:0007669"/>
    <property type="project" value="TreeGrafter"/>
</dbReference>
<keyword evidence="3" id="KW-0813">Transport</keyword>
<reference evidence="10" key="1">
    <citation type="submission" date="2017-09" db="EMBL/GenBank/DDBJ databases">
        <title>Depth-based differentiation of microbial function through sediment-hosted aquifers and enrichment of novel symbionts in the deep terrestrial subsurface.</title>
        <authorList>
            <person name="Probst A.J."/>
            <person name="Ladd B."/>
            <person name="Jarett J.K."/>
            <person name="Geller-Mcgrath D.E."/>
            <person name="Sieber C.M.K."/>
            <person name="Emerson J.B."/>
            <person name="Anantharaman K."/>
            <person name="Thomas B.C."/>
            <person name="Malmstrom R."/>
            <person name="Stieglmeier M."/>
            <person name="Klingl A."/>
            <person name="Woyke T."/>
            <person name="Ryan C.M."/>
            <person name="Banfield J.F."/>
        </authorList>
    </citation>
    <scope>NUCLEOTIDE SEQUENCE [LARGE SCALE GENOMIC DNA]</scope>
</reference>
<evidence type="ECO:0000256" key="3">
    <source>
        <dbReference type="ARBA" id="ARBA00022448"/>
    </source>
</evidence>
<feature type="transmembrane region" description="Helical" evidence="8">
    <location>
        <begin position="237"/>
        <end position="262"/>
    </location>
</feature>
<feature type="transmembrane region" description="Helical" evidence="8">
    <location>
        <begin position="300"/>
        <end position="320"/>
    </location>
</feature>
<comment type="subcellular location">
    <subcellularLocation>
        <location evidence="1">Cell membrane</location>
        <topology evidence="1">Multi-pass membrane protein</topology>
    </subcellularLocation>
</comment>
<dbReference type="AlphaFoldDB" id="A0A2M8L4E3"/>
<keyword evidence="6 8" id="KW-1133">Transmembrane helix</keyword>
<keyword evidence="4" id="KW-1003">Cell membrane</keyword>